<dbReference type="EMBL" id="BMOY01000022">
    <property type="protein sequence ID" value="GGJ07582.1"/>
    <property type="molecule type" value="Genomic_DNA"/>
</dbReference>
<reference evidence="1" key="2">
    <citation type="submission" date="2020-09" db="EMBL/GenBank/DDBJ databases">
        <authorList>
            <person name="Sun Q."/>
            <person name="Ohkuma M."/>
        </authorList>
    </citation>
    <scope>NUCLEOTIDE SEQUENCE</scope>
    <source>
        <strain evidence="1">JCM 18487</strain>
    </source>
</reference>
<dbReference type="AlphaFoldDB" id="A0A917KB25"/>
<dbReference type="InterPro" id="IPR000801">
    <property type="entry name" value="Esterase-like"/>
</dbReference>
<reference evidence="1" key="1">
    <citation type="journal article" date="2014" name="Int. J. Syst. Evol. Microbiol.">
        <title>Complete genome sequence of Corynebacterium casei LMG S-19264T (=DSM 44701T), isolated from a smear-ripened cheese.</title>
        <authorList>
            <consortium name="US DOE Joint Genome Institute (JGI-PGF)"/>
            <person name="Walter F."/>
            <person name="Albersmeier A."/>
            <person name="Kalinowski J."/>
            <person name="Ruckert C."/>
        </authorList>
    </citation>
    <scope>NUCLEOTIDE SEQUENCE</scope>
    <source>
        <strain evidence="1">JCM 18487</strain>
    </source>
</reference>
<proteinExistence type="predicted"/>
<accession>A0A917KB25</accession>
<dbReference type="InterPro" id="IPR029058">
    <property type="entry name" value="AB_hydrolase_fold"/>
</dbReference>
<dbReference type="Proteomes" id="UP000637695">
    <property type="component" value="Unassembled WGS sequence"/>
</dbReference>
<dbReference type="InterPro" id="IPR050583">
    <property type="entry name" value="Mycobacterial_A85_antigen"/>
</dbReference>
<dbReference type="Gene3D" id="3.40.50.1820">
    <property type="entry name" value="alpha/beta hydrolase"/>
    <property type="match status" value="1"/>
</dbReference>
<dbReference type="Pfam" id="PF00756">
    <property type="entry name" value="Esterase"/>
    <property type="match status" value="1"/>
</dbReference>
<gene>
    <name evidence="1" type="ORF">GCM10010885_15890</name>
</gene>
<sequence>MALIHCDFFSEVLGLSCSMYVILPQSTHNQIGLTGAARDGKHPTLYLLHGMSDDHTIWVRRTSIERYVAPLGLAVVMPAVHRSFYTDMAHGLKYWTFISEELPAIARSFFPLSAAREDNFVAGLSMGGYGAFKLALRHPDRFAAAASLSGALDVAARAAAGTEEWRNIFGDPSRVRGSDDDLFALAERVAKSDGPKPLLYQCCGTEDFLYADNRRFMAHARELGLPLTYEEEPGSHEWGYWDLKIQRVLEWLPLRRDV</sequence>
<dbReference type="SUPFAM" id="SSF53474">
    <property type="entry name" value="alpha/beta-Hydrolases"/>
    <property type="match status" value="1"/>
</dbReference>
<evidence type="ECO:0000313" key="2">
    <source>
        <dbReference type="Proteomes" id="UP000637695"/>
    </source>
</evidence>
<dbReference type="GO" id="GO:0016747">
    <property type="term" value="F:acyltransferase activity, transferring groups other than amino-acyl groups"/>
    <property type="evidence" value="ECO:0007669"/>
    <property type="project" value="TreeGrafter"/>
</dbReference>
<keyword evidence="2" id="KW-1185">Reference proteome</keyword>
<dbReference type="RefSeq" id="WP_188882284.1">
    <property type="nucleotide sequence ID" value="NZ_BMOY01000022.1"/>
</dbReference>
<protein>
    <submittedName>
        <fullName evidence="1">Esterase</fullName>
    </submittedName>
</protein>
<comment type="caution">
    <text evidence="1">The sequence shown here is derived from an EMBL/GenBank/DDBJ whole genome shotgun (WGS) entry which is preliminary data.</text>
</comment>
<evidence type="ECO:0000313" key="1">
    <source>
        <dbReference type="EMBL" id="GGJ07582.1"/>
    </source>
</evidence>
<organism evidence="1 2">
    <name type="scientific">Alicyclobacillus cellulosilyticus</name>
    <dbReference type="NCBI Taxonomy" id="1003997"/>
    <lineage>
        <taxon>Bacteria</taxon>
        <taxon>Bacillati</taxon>
        <taxon>Bacillota</taxon>
        <taxon>Bacilli</taxon>
        <taxon>Bacillales</taxon>
        <taxon>Alicyclobacillaceae</taxon>
        <taxon>Alicyclobacillus</taxon>
    </lineage>
</organism>
<name>A0A917KB25_9BACL</name>
<dbReference type="PANTHER" id="PTHR48098">
    <property type="entry name" value="ENTEROCHELIN ESTERASE-RELATED"/>
    <property type="match status" value="1"/>
</dbReference>
<dbReference type="PANTHER" id="PTHR48098:SF1">
    <property type="entry name" value="DIACYLGLYCEROL ACYLTRANSFERASE_MYCOLYLTRANSFERASE AG85A"/>
    <property type="match status" value="1"/>
</dbReference>